<dbReference type="InterPro" id="IPR000515">
    <property type="entry name" value="MetI-like"/>
</dbReference>
<feature type="transmembrane region" description="Helical" evidence="7">
    <location>
        <begin position="108"/>
        <end position="127"/>
    </location>
</feature>
<evidence type="ECO:0000256" key="6">
    <source>
        <dbReference type="ARBA" id="ARBA00023136"/>
    </source>
</evidence>
<dbReference type="RefSeq" id="WP_046230501.1">
    <property type="nucleotide sequence ID" value="NZ_FONN01000001.1"/>
</dbReference>
<dbReference type="AlphaFoldDB" id="A0A1I1Y2K3"/>
<feature type="domain" description="ABC transmembrane type-1" evidence="8">
    <location>
        <begin position="71"/>
        <end position="263"/>
    </location>
</feature>
<keyword evidence="10" id="KW-1185">Reference proteome</keyword>
<dbReference type="PROSITE" id="PS50928">
    <property type="entry name" value="ABC_TM1"/>
    <property type="match status" value="1"/>
</dbReference>
<feature type="transmembrane region" description="Helical" evidence="7">
    <location>
        <begin position="147"/>
        <end position="168"/>
    </location>
</feature>
<evidence type="ECO:0000313" key="10">
    <source>
        <dbReference type="Proteomes" id="UP000183410"/>
    </source>
</evidence>
<dbReference type="Proteomes" id="UP000183410">
    <property type="component" value="Unassembled WGS sequence"/>
</dbReference>
<organism evidence="9 10">
    <name type="scientific">Paenibacillus algorifonticola</name>
    <dbReference type="NCBI Taxonomy" id="684063"/>
    <lineage>
        <taxon>Bacteria</taxon>
        <taxon>Bacillati</taxon>
        <taxon>Bacillota</taxon>
        <taxon>Bacilli</taxon>
        <taxon>Bacillales</taxon>
        <taxon>Paenibacillaceae</taxon>
        <taxon>Paenibacillus</taxon>
    </lineage>
</organism>
<dbReference type="EMBL" id="FONN01000001">
    <property type="protein sequence ID" value="SFE12000.1"/>
    <property type="molecule type" value="Genomic_DNA"/>
</dbReference>
<keyword evidence="4 7" id="KW-0812">Transmembrane</keyword>
<dbReference type="OrthoDB" id="9771544at2"/>
<dbReference type="PANTHER" id="PTHR43744:SF12">
    <property type="entry name" value="ABC TRANSPORTER PERMEASE PROTEIN MG189-RELATED"/>
    <property type="match status" value="1"/>
</dbReference>
<name>A0A1I1Y2K3_9BACL</name>
<dbReference type="Pfam" id="PF00528">
    <property type="entry name" value="BPD_transp_1"/>
    <property type="match status" value="1"/>
</dbReference>
<evidence type="ECO:0000313" key="9">
    <source>
        <dbReference type="EMBL" id="SFE12000.1"/>
    </source>
</evidence>
<keyword evidence="6 7" id="KW-0472">Membrane</keyword>
<feature type="transmembrane region" description="Helical" evidence="7">
    <location>
        <begin position="12"/>
        <end position="31"/>
    </location>
</feature>
<keyword evidence="9" id="KW-0762">Sugar transport</keyword>
<evidence type="ECO:0000256" key="2">
    <source>
        <dbReference type="ARBA" id="ARBA00022448"/>
    </source>
</evidence>
<accession>A0A1I1Y2K3</accession>
<dbReference type="GO" id="GO:0055085">
    <property type="term" value="P:transmembrane transport"/>
    <property type="evidence" value="ECO:0007669"/>
    <property type="project" value="InterPro"/>
</dbReference>
<dbReference type="CDD" id="cd06261">
    <property type="entry name" value="TM_PBP2"/>
    <property type="match status" value="1"/>
</dbReference>
<gene>
    <name evidence="9" type="ORF">SAMN04487969_101159</name>
</gene>
<keyword evidence="5 7" id="KW-1133">Transmembrane helix</keyword>
<feature type="transmembrane region" description="Helical" evidence="7">
    <location>
        <begin position="188"/>
        <end position="206"/>
    </location>
</feature>
<evidence type="ECO:0000256" key="4">
    <source>
        <dbReference type="ARBA" id="ARBA00022692"/>
    </source>
</evidence>
<dbReference type="Gene3D" id="1.10.3720.10">
    <property type="entry name" value="MetI-like"/>
    <property type="match status" value="1"/>
</dbReference>
<dbReference type="SUPFAM" id="SSF161098">
    <property type="entry name" value="MetI-like"/>
    <property type="match status" value="1"/>
</dbReference>
<reference evidence="10" key="1">
    <citation type="submission" date="2016-10" db="EMBL/GenBank/DDBJ databases">
        <authorList>
            <person name="Varghese N."/>
            <person name="Submissions S."/>
        </authorList>
    </citation>
    <scope>NUCLEOTIDE SEQUENCE [LARGE SCALE GENOMIC DNA]</scope>
    <source>
        <strain evidence="10">CGMCC 1.10223</strain>
    </source>
</reference>
<comment type="subcellular location">
    <subcellularLocation>
        <location evidence="1 7">Cell membrane</location>
        <topology evidence="1 7">Multi-pass membrane protein</topology>
    </subcellularLocation>
</comment>
<feature type="transmembrane region" description="Helical" evidence="7">
    <location>
        <begin position="242"/>
        <end position="263"/>
    </location>
</feature>
<evidence type="ECO:0000256" key="1">
    <source>
        <dbReference type="ARBA" id="ARBA00004651"/>
    </source>
</evidence>
<comment type="similarity">
    <text evidence="7">Belongs to the binding-protein-dependent transport system permease family.</text>
</comment>
<protein>
    <submittedName>
        <fullName evidence="9">Multiple sugar transport system permease protein</fullName>
    </submittedName>
</protein>
<proteinExistence type="inferred from homology"/>
<evidence type="ECO:0000259" key="8">
    <source>
        <dbReference type="PROSITE" id="PS50928"/>
    </source>
</evidence>
<keyword evidence="2 7" id="KW-0813">Transport</keyword>
<keyword evidence="3" id="KW-1003">Cell membrane</keyword>
<evidence type="ECO:0000256" key="5">
    <source>
        <dbReference type="ARBA" id="ARBA00022989"/>
    </source>
</evidence>
<dbReference type="InterPro" id="IPR035906">
    <property type="entry name" value="MetI-like_sf"/>
</dbReference>
<dbReference type="PANTHER" id="PTHR43744">
    <property type="entry name" value="ABC TRANSPORTER PERMEASE PROTEIN MG189-RELATED-RELATED"/>
    <property type="match status" value="1"/>
</dbReference>
<evidence type="ECO:0000256" key="3">
    <source>
        <dbReference type="ARBA" id="ARBA00022475"/>
    </source>
</evidence>
<feature type="transmembrane region" description="Helical" evidence="7">
    <location>
        <begin position="75"/>
        <end position="96"/>
    </location>
</feature>
<sequence>MNNKKITSNLASYLVLTIVSSIVLFPFFWMVSTSLKTESEVFLFPPQWIPAAWEWINYIRVFTEMPFHLYFFNSMYIAVLVTAGTCFLSALAGYAFARLHFPFKNAIFLFLLSGMMIPTEVTAIPLFNWMSNLGFIDTHIPLILPPMLGSGGMFGVFLVRQFLITVPIELDEAAKMDGCSPWRTFRSIMLPIATPALATVSIFTFMNSWNEFFEPLIYLNTKELFTLPIGLSMLTTDAGVDWPLLLAASTIATVPILVVFFLAQNKFIEGIANTGLK</sequence>
<evidence type="ECO:0000256" key="7">
    <source>
        <dbReference type="RuleBase" id="RU363032"/>
    </source>
</evidence>
<dbReference type="GO" id="GO:0005886">
    <property type="term" value="C:plasma membrane"/>
    <property type="evidence" value="ECO:0007669"/>
    <property type="project" value="UniProtKB-SubCell"/>
</dbReference>